<dbReference type="OrthoDB" id="3175596at2"/>
<dbReference type="Proteomes" id="UP000093514">
    <property type="component" value="Unassembled WGS sequence"/>
</dbReference>
<keyword evidence="3" id="KW-0010">Activator</keyword>
<keyword evidence="1" id="KW-0677">Repeat</keyword>
<dbReference type="Pfam" id="PF00874">
    <property type="entry name" value="PRD"/>
    <property type="match status" value="1"/>
</dbReference>
<reference evidence="6 7" key="2">
    <citation type="submission" date="2016-08" db="EMBL/GenBank/DDBJ databases">
        <title>Orenia metallireducens sp. nov. strain Z6, a Novel Metal-reducing Firmicute from the Deep Subsurface.</title>
        <authorList>
            <person name="Maxim B.I."/>
            <person name="Kenneth K."/>
            <person name="Flynn T.M."/>
            <person name="Oloughlin E.J."/>
            <person name="Locke R.A."/>
            <person name="Weber J.R."/>
            <person name="Egan S.M."/>
            <person name="Mackie R.I."/>
            <person name="Cann I.K."/>
        </authorList>
    </citation>
    <scope>NUCLEOTIDE SEQUENCE [LARGE SCALE GENOMIC DNA]</scope>
    <source>
        <strain evidence="6 7">Z6</strain>
    </source>
</reference>
<dbReference type="InterPro" id="IPR036390">
    <property type="entry name" value="WH_DNA-bd_sf"/>
</dbReference>
<evidence type="ECO:0000313" key="7">
    <source>
        <dbReference type="Proteomes" id="UP000093514"/>
    </source>
</evidence>
<dbReference type="InterPro" id="IPR036634">
    <property type="entry name" value="PRD_sf"/>
</dbReference>
<evidence type="ECO:0000256" key="1">
    <source>
        <dbReference type="ARBA" id="ARBA00022737"/>
    </source>
</evidence>
<dbReference type="PROSITE" id="PS51372">
    <property type="entry name" value="PRD_2"/>
    <property type="match status" value="1"/>
</dbReference>
<keyword evidence="2" id="KW-0805">Transcription regulation</keyword>
<dbReference type="GO" id="GO:0006355">
    <property type="term" value="P:regulation of DNA-templated transcription"/>
    <property type="evidence" value="ECO:0007669"/>
    <property type="project" value="InterPro"/>
</dbReference>
<gene>
    <name evidence="6" type="ORF">U472_07970</name>
</gene>
<dbReference type="Gene3D" id="1.10.1790.10">
    <property type="entry name" value="PRD domain"/>
    <property type="match status" value="1"/>
</dbReference>
<name>A0A1C0AAT2_9FIRM</name>
<evidence type="ECO:0000256" key="4">
    <source>
        <dbReference type="ARBA" id="ARBA00023163"/>
    </source>
</evidence>
<sequence>MLSLSKYRYNRIIDILLKTDTIVTIKELANRCSVSSRTIRSDLKQLKVELEKFNIYLYKKPGIGVWLEGDDNDRKFLEEEISQEEIEYISLSSTERVKEIIKRLLLNQKDYTIIMLAEELAVSRSTIIKDLLDVEQWLNKYKLNLNRVRNYGIYIQGREIHLREAMVNIIFELLGNKLEEISHLLMNNQSIYPQDYDVLREFCFNIDLKKIKRIIETNRIKNDYLYSRRSILYITFYGSVALKRIKEGKEVKLTSHELRELNKSKLYKIVKFFRIIVEKIVGLKISQDEFGKAFLQCLSEEFYLDKKLDDGEQVLDRIDEEAIDIMNKFISIAERRLGINIEDDTTAYMNLMLYINHLLKKFKYGISRSVLSDIDEAIIEEVRELNSNIFEVANEIKGIFKEHSIIIKEYDIDHIALLLLSIFEKSKDKIKALLIFHENRVINDLISIRLTNKMANLKIVQTLYYHQVNEEALKNVDIIITYKYLSQIPEAIVISPLVDDNDIQIINNKIRLFKDN</sequence>
<organism evidence="6 7">
    <name type="scientific">Orenia metallireducens</name>
    <dbReference type="NCBI Taxonomy" id="1413210"/>
    <lineage>
        <taxon>Bacteria</taxon>
        <taxon>Bacillati</taxon>
        <taxon>Bacillota</taxon>
        <taxon>Clostridia</taxon>
        <taxon>Halanaerobiales</taxon>
        <taxon>Halobacteroidaceae</taxon>
        <taxon>Orenia</taxon>
    </lineage>
</organism>
<dbReference type="InterPro" id="IPR036388">
    <property type="entry name" value="WH-like_DNA-bd_sf"/>
</dbReference>
<accession>A0A1C0AAT2</accession>
<evidence type="ECO:0000313" key="6">
    <source>
        <dbReference type="EMBL" id="OCL27385.1"/>
    </source>
</evidence>
<reference evidence="7" key="1">
    <citation type="submission" date="2016-07" db="EMBL/GenBank/DDBJ databases">
        <authorList>
            <person name="Florea S."/>
            <person name="Webb J.S."/>
            <person name="Jaromczyk J."/>
            <person name="Schardl C.L."/>
        </authorList>
    </citation>
    <scope>NUCLEOTIDE SEQUENCE [LARGE SCALE GENOMIC DNA]</scope>
    <source>
        <strain evidence="7">Z6</strain>
    </source>
</reference>
<proteinExistence type="predicted"/>
<keyword evidence="4" id="KW-0804">Transcription</keyword>
<dbReference type="SUPFAM" id="SSF63520">
    <property type="entry name" value="PTS-regulatory domain, PRD"/>
    <property type="match status" value="1"/>
</dbReference>
<dbReference type="AlphaFoldDB" id="A0A1C0AAT2"/>
<protein>
    <recommendedName>
        <fullName evidence="5">PRD domain-containing protein</fullName>
    </recommendedName>
</protein>
<dbReference type="RefSeq" id="WP_068717210.1">
    <property type="nucleotide sequence ID" value="NZ_LWDV01000008.1"/>
</dbReference>
<evidence type="ECO:0000256" key="2">
    <source>
        <dbReference type="ARBA" id="ARBA00023015"/>
    </source>
</evidence>
<dbReference type="InterPro" id="IPR050661">
    <property type="entry name" value="BglG_antiterminators"/>
</dbReference>
<dbReference type="SUPFAM" id="SSF46785">
    <property type="entry name" value="Winged helix' DNA-binding domain"/>
    <property type="match status" value="2"/>
</dbReference>
<evidence type="ECO:0000256" key="3">
    <source>
        <dbReference type="ARBA" id="ARBA00023159"/>
    </source>
</evidence>
<feature type="domain" description="PRD" evidence="5">
    <location>
        <begin position="317"/>
        <end position="429"/>
    </location>
</feature>
<dbReference type="InterPro" id="IPR011608">
    <property type="entry name" value="PRD"/>
</dbReference>
<dbReference type="Gene3D" id="1.10.10.10">
    <property type="entry name" value="Winged helix-like DNA-binding domain superfamily/Winged helix DNA-binding domain"/>
    <property type="match status" value="2"/>
</dbReference>
<dbReference type="InterPro" id="IPR013196">
    <property type="entry name" value="HTH_11"/>
</dbReference>
<dbReference type="Pfam" id="PF05043">
    <property type="entry name" value="Mga"/>
    <property type="match status" value="1"/>
</dbReference>
<evidence type="ECO:0000259" key="5">
    <source>
        <dbReference type="PROSITE" id="PS51372"/>
    </source>
</evidence>
<dbReference type="PANTHER" id="PTHR30185">
    <property type="entry name" value="CRYPTIC BETA-GLUCOSIDE BGL OPERON ANTITERMINATOR"/>
    <property type="match status" value="1"/>
</dbReference>
<dbReference type="InterPro" id="IPR007737">
    <property type="entry name" value="Mga_HTH"/>
</dbReference>
<dbReference type="EMBL" id="LWDV01000008">
    <property type="protein sequence ID" value="OCL27385.1"/>
    <property type="molecule type" value="Genomic_DNA"/>
</dbReference>
<dbReference type="Pfam" id="PF08279">
    <property type="entry name" value="HTH_11"/>
    <property type="match status" value="1"/>
</dbReference>
<dbReference type="PANTHER" id="PTHR30185:SF18">
    <property type="entry name" value="TRANSCRIPTIONAL REGULATOR MTLR"/>
    <property type="match status" value="1"/>
</dbReference>
<comment type="caution">
    <text evidence="6">The sequence shown here is derived from an EMBL/GenBank/DDBJ whole genome shotgun (WGS) entry which is preliminary data.</text>
</comment>
<keyword evidence="7" id="KW-1185">Reference proteome</keyword>